<dbReference type="EMBL" id="CP006696">
    <property type="protein sequence ID" value="AIC10946.1"/>
    <property type="molecule type" value="Genomic_DNA"/>
</dbReference>
<dbReference type="KEGG" id="xfs:D934_05730"/>
<organism evidence="3 4">
    <name type="scientific">Xylella fastidiosa subsp. sandyi Ann-1</name>
    <dbReference type="NCBI Taxonomy" id="155920"/>
    <lineage>
        <taxon>Bacteria</taxon>
        <taxon>Pseudomonadati</taxon>
        <taxon>Pseudomonadota</taxon>
        <taxon>Gammaproteobacteria</taxon>
        <taxon>Lysobacterales</taxon>
        <taxon>Lysobacteraceae</taxon>
        <taxon>Xylella</taxon>
    </lineage>
</organism>
<evidence type="ECO:0000313" key="1">
    <source>
        <dbReference type="EMBL" id="AIC10946.1"/>
    </source>
</evidence>
<protein>
    <submittedName>
        <fullName evidence="3">Uncharacterized protein</fullName>
    </submittedName>
</protein>
<dbReference type="PATRIC" id="fig|155920.8.peg.202"/>
<sequence length="86" mass="7876">MLVVQQVGNGEGGVLGAGGEELAVLVAEGVGGEVQGAVGVKLAGGVVEGVGVNGGIGGEGEDAVLVIQALALEGEAVEGGGAVAVV</sequence>
<dbReference type="KEGG" id="xfs:D934_00870"/>
<evidence type="ECO:0000313" key="3">
    <source>
        <dbReference type="EMBL" id="AIC11662.1"/>
    </source>
</evidence>
<evidence type="ECO:0000313" key="2">
    <source>
        <dbReference type="EMBL" id="AIC11178.1"/>
    </source>
</evidence>
<dbReference type="AlphaFoldDB" id="A0A060HFD2"/>
<dbReference type="HOGENOM" id="CLU_2497146_0_0_6"/>
<dbReference type="EMBL" id="CP006696">
    <property type="protein sequence ID" value="AIC11178.1"/>
    <property type="molecule type" value="Genomic_DNA"/>
</dbReference>
<dbReference type="Proteomes" id="UP000027215">
    <property type="component" value="Chromosome"/>
</dbReference>
<accession>A0A060HFD2</accession>
<reference evidence="3 4" key="1">
    <citation type="submission" date="2013-08" db="EMBL/GenBank/DDBJ databases">
        <authorList>
            <person name="Stouthamer R."/>
            <person name="Nunney L."/>
        </authorList>
    </citation>
    <scope>NUCLEOTIDE SEQUENCE [LARGE SCALE GENOMIC DNA]</scope>
    <source>
        <strain evidence="4">ann-1</strain>
        <strain evidence="3">Ann-1</strain>
    </source>
</reference>
<evidence type="ECO:0000313" key="4">
    <source>
        <dbReference type="Proteomes" id="UP000027215"/>
    </source>
</evidence>
<gene>
    <name evidence="1" type="ORF">D934_00870</name>
    <name evidence="2" type="ORF">D934_05730</name>
    <name evidence="3" type="ORF">D934_12785</name>
</gene>
<dbReference type="KEGG" id="xfs:D934_12785"/>
<dbReference type="EMBL" id="CP006696">
    <property type="protein sequence ID" value="AIC11662.1"/>
    <property type="molecule type" value="Genomic_DNA"/>
</dbReference>
<name>A0A060HFD2_XYLFS</name>
<proteinExistence type="predicted"/>